<dbReference type="Proteomes" id="UP000244384">
    <property type="component" value="Chromosome"/>
</dbReference>
<dbReference type="EMBL" id="CP026952">
    <property type="protein sequence ID" value="AWB92956.1"/>
    <property type="molecule type" value="Genomic_DNA"/>
</dbReference>
<keyword evidence="2" id="KW-1185">Reference proteome</keyword>
<accession>A0A5F2EWJ0</accession>
<dbReference type="KEGG" id="aez:C3E78_12480"/>
<proteinExistence type="predicted"/>
<dbReference type="AlphaFoldDB" id="A0A2S0WNR9"/>
<reference evidence="2" key="1">
    <citation type="submission" date="2018-01" db="EMBL/GenBank/DDBJ databases">
        <authorList>
            <person name="Li J."/>
        </authorList>
    </citation>
    <scope>NUCLEOTIDE SEQUENCE [LARGE SCALE GENOMIC DNA]</scope>
    <source>
        <strain evidence="2">592</strain>
    </source>
</reference>
<evidence type="ECO:0000313" key="1">
    <source>
        <dbReference type="EMBL" id="AWB92956.1"/>
    </source>
</evidence>
<sequence>MGLDELGLIGSAIAVGLGAAVLPVFVNAEIYVVAIGATVNSRPFLAFLILVHVIATTIGKMFVFQLARRGTNKVRMVEPRPPRNAVAAQVRVSGRWVAGTRLFTWIKKVSDWLLTLLDRPYSGGLTAFMSSLIGVPPLAIVTILAGASKQPQWLFLTMVFTGRLIQFLAIAFIFHHVSWF</sequence>
<name>A0A2S0WNR9_9ACTN</name>
<accession>A0A2S0WNR9</accession>
<dbReference type="RefSeq" id="WP_108578854.1">
    <property type="nucleotide sequence ID" value="NZ_CP026952.1"/>
</dbReference>
<evidence type="ECO:0000313" key="2">
    <source>
        <dbReference type="Proteomes" id="UP000244384"/>
    </source>
</evidence>
<protein>
    <submittedName>
        <fullName evidence="1">Uncharacterized protein</fullName>
    </submittedName>
</protein>
<dbReference type="OrthoDB" id="3747943at2"/>
<organism evidence="1 2">
    <name type="scientific">Aeromicrobium chenweiae</name>
    <dbReference type="NCBI Taxonomy" id="2079793"/>
    <lineage>
        <taxon>Bacteria</taxon>
        <taxon>Bacillati</taxon>
        <taxon>Actinomycetota</taxon>
        <taxon>Actinomycetes</taxon>
        <taxon>Propionibacteriales</taxon>
        <taxon>Nocardioidaceae</taxon>
        <taxon>Aeromicrobium</taxon>
    </lineage>
</organism>
<gene>
    <name evidence="1" type="ORF">C3E78_12480</name>
</gene>